<accession>A0A699HD70</accession>
<dbReference type="EMBL" id="BKCJ010123729">
    <property type="protein sequence ID" value="GEX68912.1"/>
    <property type="molecule type" value="Genomic_DNA"/>
</dbReference>
<dbReference type="InterPro" id="IPR013103">
    <property type="entry name" value="RVT_2"/>
</dbReference>
<name>A0A699HD70_TANCI</name>
<proteinExistence type="predicted"/>
<evidence type="ECO:0000313" key="2">
    <source>
        <dbReference type="EMBL" id="GEX68912.1"/>
    </source>
</evidence>
<protein>
    <submittedName>
        <fullName evidence="2">Retrovirus-related Pol polyprotein from transposon TNT 1-94</fullName>
    </submittedName>
</protein>
<evidence type="ECO:0000259" key="1">
    <source>
        <dbReference type="Pfam" id="PF07727"/>
    </source>
</evidence>
<feature type="domain" description="Reverse transcriptase Ty1/copia-type" evidence="1">
    <location>
        <begin position="275"/>
        <end position="399"/>
    </location>
</feature>
<sequence length="399" mass="45674">MYHGEMLYNTNLKIVSPDFEETLKDAKESQLNYGKLNALHETFVSQQEPSVEQTYFLFLSTFNDYSESKEATSDLPILKIDHKIKALILNSNYNIKKRKWLVTSLGSQGTLLHVTPYPKNIAVKAKKVSNAKVNADRDSKKWVAKVSTLPSEFVSCDTDLDNLFSPLYEEYYTTSPPEVSYNSAAYTLDNKDTSSSSSIIVEEDEAPQIVSLSAKQVASEPNSTVLNDNADELVQEDVVELNRNVFYNPIPTPVFEEADWIEYMQDELNQFKHLDVWELIKCPIGRNIITVKWIWKNKTDAKNIVIRNESRLVAKGYGQEEGINFEESFAPVARLEAVRIFVAYAAHKNFPIYQMDVKTDFKWSIKRGSFVRQPDGFVDLDFPNHVYRLKKALYGLKQA</sequence>
<dbReference type="Pfam" id="PF07727">
    <property type="entry name" value="RVT_2"/>
    <property type="match status" value="1"/>
</dbReference>
<organism evidence="2">
    <name type="scientific">Tanacetum cinerariifolium</name>
    <name type="common">Dalmatian daisy</name>
    <name type="synonym">Chrysanthemum cinerariifolium</name>
    <dbReference type="NCBI Taxonomy" id="118510"/>
    <lineage>
        <taxon>Eukaryota</taxon>
        <taxon>Viridiplantae</taxon>
        <taxon>Streptophyta</taxon>
        <taxon>Embryophyta</taxon>
        <taxon>Tracheophyta</taxon>
        <taxon>Spermatophyta</taxon>
        <taxon>Magnoliopsida</taxon>
        <taxon>eudicotyledons</taxon>
        <taxon>Gunneridae</taxon>
        <taxon>Pentapetalae</taxon>
        <taxon>asterids</taxon>
        <taxon>campanulids</taxon>
        <taxon>Asterales</taxon>
        <taxon>Asteraceae</taxon>
        <taxon>Asteroideae</taxon>
        <taxon>Anthemideae</taxon>
        <taxon>Anthemidinae</taxon>
        <taxon>Tanacetum</taxon>
    </lineage>
</organism>
<gene>
    <name evidence="2" type="ORF">Tci_340887</name>
</gene>
<reference evidence="2" key="1">
    <citation type="journal article" date="2019" name="Sci. Rep.">
        <title>Draft genome of Tanacetum cinerariifolium, the natural source of mosquito coil.</title>
        <authorList>
            <person name="Yamashiro T."/>
            <person name="Shiraishi A."/>
            <person name="Satake H."/>
            <person name="Nakayama K."/>
        </authorList>
    </citation>
    <scope>NUCLEOTIDE SEQUENCE</scope>
</reference>
<comment type="caution">
    <text evidence="2">The sequence shown here is derived from an EMBL/GenBank/DDBJ whole genome shotgun (WGS) entry which is preliminary data.</text>
</comment>
<dbReference type="AlphaFoldDB" id="A0A699HD70"/>